<dbReference type="EMBL" id="SLXQ01000040">
    <property type="protein sequence ID" value="TCP38753.1"/>
    <property type="molecule type" value="Genomic_DNA"/>
</dbReference>
<organism evidence="1 3">
    <name type="scientific">Tamaricihabitans halophyticus</name>
    <dbReference type="NCBI Taxonomy" id="1262583"/>
    <lineage>
        <taxon>Bacteria</taxon>
        <taxon>Bacillati</taxon>
        <taxon>Actinomycetota</taxon>
        <taxon>Actinomycetes</taxon>
        <taxon>Pseudonocardiales</taxon>
        <taxon>Pseudonocardiaceae</taxon>
        <taxon>Tamaricihabitans</taxon>
    </lineage>
</organism>
<dbReference type="Proteomes" id="UP000294911">
    <property type="component" value="Unassembled WGS sequence"/>
</dbReference>
<dbReference type="EMBL" id="SLXQ01000041">
    <property type="protein sequence ID" value="TCP38699.1"/>
    <property type="molecule type" value="Genomic_DNA"/>
</dbReference>
<protein>
    <submittedName>
        <fullName evidence="1">Uncharacterized protein</fullName>
    </submittedName>
</protein>
<feature type="non-terminal residue" evidence="1">
    <location>
        <position position="31"/>
    </location>
</feature>
<reference evidence="1 3" key="1">
    <citation type="submission" date="2019-03" db="EMBL/GenBank/DDBJ databases">
        <title>Genomic Encyclopedia of Type Strains, Phase IV (KMG-IV): sequencing the most valuable type-strain genomes for metagenomic binning, comparative biology and taxonomic classification.</title>
        <authorList>
            <person name="Goeker M."/>
        </authorList>
    </citation>
    <scope>NUCLEOTIDE SEQUENCE [LARGE SCALE GENOMIC DNA]</scope>
    <source>
        <strain evidence="1 3">DSM 45765</strain>
    </source>
</reference>
<comment type="caution">
    <text evidence="1">The sequence shown here is derived from an EMBL/GenBank/DDBJ whole genome shotgun (WGS) entry which is preliminary data.</text>
</comment>
<name>A0A4R2PS70_9PSEU</name>
<sequence length="31" mass="3223">MTATSAPQDQLGRLVAENTVLAMDLDGAFAD</sequence>
<evidence type="ECO:0000313" key="2">
    <source>
        <dbReference type="EMBL" id="TCP38753.1"/>
    </source>
</evidence>
<dbReference type="AlphaFoldDB" id="A0A4R2PS70"/>
<keyword evidence="3" id="KW-1185">Reference proteome</keyword>
<accession>A0A4R2PS70</accession>
<evidence type="ECO:0000313" key="1">
    <source>
        <dbReference type="EMBL" id="TCP38699.1"/>
    </source>
</evidence>
<proteinExistence type="predicted"/>
<gene>
    <name evidence="2" type="ORF">EV191_1401</name>
    <name evidence="1" type="ORF">EV191_1415</name>
</gene>
<evidence type="ECO:0000313" key="3">
    <source>
        <dbReference type="Proteomes" id="UP000294911"/>
    </source>
</evidence>